<comment type="similarity">
    <text evidence="4 18">Belongs to the CDP-alcohol phosphatidyltransferase class-I family.</text>
</comment>
<evidence type="ECO:0000256" key="12">
    <source>
        <dbReference type="ARBA" id="ARBA00023098"/>
    </source>
</evidence>
<keyword evidence="11" id="KW-1133">Transmembrane helix</keyword>
<dbReference type="InterPro" id="IPR050324">
    <property type="entry name" value="CDP-alcohol_PTase-I"/>
</dbReference>
<dbReference type="EC" id="2.7.8.8" evidence="5"/>
<dbReference type="PANTHER" id="PTHR14269:SF61">
    <property type="entry name" value="CDP-DIACYLGLYCEROL--SERINE O-PHOSPHATIDYLTRANSFERASE"/>
    <property type="match status" value="1"/>
</dbReference>
<comment type="subcellular location">
    <subcellularLocation>
        <location evidence="2">Endoplasmic reticulum membrane</location>
        <topology evidence="2">Multi-pass membrane protein</topology>
    </subcellularLocation>
</comment>
<evidence type="ECO:0000256" key="13">
    <source>
        <dbReference type="ARBA" id="ARBA00023136"/>
    </source>
</evidence>
<dbReference type="NCBIfam" id="TIGR00473">
    <property type="entry name" value="pssA"/>
    <property type="match status" value="1"/>
</dbReference>
<reference evidence="20" key="1">
    <citation type="journal article" date="2022" name="New Phytol.">
        <title>Evolutionary transition to the ectomycorrhizal habit in the genomes of a hyperdiverse lineage of mushroom-forming fungi.</title>
        <authorList>
            <person name="Looney B."/>
            <person name="Miyauchi S."/>
            <person name="Morin E."/>
            <person name="Drula E."/>
            <person name="Courty P.E."/>
            <person name="Kohler A."/>
            <person name="Kuo A."/>
            <person name="LaButti K."/>
            <person name="Pangilinan J."/>
            <person name="Lipzen A."/>
            <person name="Riley R."/>
            <person name="Andreopoulos W."/>
            <person name="He G."/>
            <person name="Johnson J."/>
            <person name="Nolan M."/>
            <person name="Tritt A."/>
            <person name="Barry K.W."/>
            <person name="Grigoriev I.V."/>
            <person name="Nagy L.G."/>
            <person name="Hibbett D."/>
            <person name="Henrissat B."/>
            <person name="Matheny P.B."/>
            <person name="Labbe J."/>
            <person name="Martin F.M."/>
        </authorList>
    </citation>
    <scope>NUCLEOTIDE SEQUENCE</scope>
    <source>
        <strain evidence="20">BPL690</strain>
    </source>
</reference>
<evidence type="ECO:0000313" key="20">
    <source>
        <dbReference type="EMBL" id="KAI0306507.1"/>
    </source>
</evidence>
<feature type="region of interest" description="Disordered" evidence="19">
    <location>
        <begin position="1"/>
        <end position="21"/>
    </location>
</feature>
<keyword evidence="9" id="KW-0812">Transmembrane</keyword>
<dbReference type="GO" id="GO:0005789">
    <property type="term" value="C:endoplasmic reticulum membrane"/>
    <property type="evidence" value="ECO:0007669"/>
    <property type="project" value="UniProtKB-SubCell"/>
</dbReference>
<dbReference type="InterPro" id="IPR000462">
    <property type="entry name" value="CDP-OH_P_trans"/>
</dbReference>
<keyword evidence="10" id="KW-0256">Endoplasmic reticulum</keyword>
<evidence type="ECO:0000256" key="10">
    <source>
        <dbReference type="ARBA" id="ARBA00022824"/>
    </source>
</evidence>
<comment type="catalytic activity">
    <reaction evidence="1">
        <text>a CDP-1,2-diacyl-sn-glycerol + L-serine = a 1,2-diacyl-sn-glycero-3-phospho-L-serine + CMP + H(+)</text>
        <dbReference type="Rhea" id="RHEA:16913"/>
        <dbReference type="ChEBI" id="CHEBI:15378"/>
        <dbReference type="ChEBI" id="CHEBI:33384"/>
        <dbReference type="ChEBI" id="CHEBI:57262"/>
        <dbReference type="ChEBI" id="CHEBI:58332"/>
        <dbReference type="ChEBI" id="CHEBI:60377"/>
        <dbReference type="EC" id="2.7.8.8"/>
    </reaction>
</comment>
<evidence type="ECO:0000256" key="16">
    <source>
        <dbReference type="ARBA" id="ARBA00032361"/>
    </source>
</evidence>
<keyword evidence="14" id="KW-0594">Phospholipid biosynthesis</keyword>
<evidence type="ECO:0000256" key="18">
    <source>
        <dbReference type="RuleBase" id="RU003750"/>
    </source>
</evidence>
<evidence type="ECO:0000256" key="3">
    <source>
        <dbReference type="ARBA" id="ARBA00005189"/>
    </source>
</evidence>
<sequence>MIQRKRKDPLQSQSNPKVDDDNHVALPLQQYIDTEGHFSLVRNFRLADLVTIMNGFCGSFSLFSSANYLLTHDEYYLRNALLFPLGGLIFDFFDGKVARWRKSSSMLGQELDSLADLISFGVAPAVLAFVVGLRTTLDTVALTCFICCGLARLARFNATVALVPKDASGKARYFEGLPIPSSLALVGLLSYWVKNGWIEGKEGLPGGVMTVWGKSGGHGDFHVVSLIFGAWAAMMVSKTLRVPKP</sequence>
<evidence type="ECO:0000256" key="6">
    <source>
        <dbReference type="ARBA" id="ARBA00017171"/>
    </source>
</evidence>
<protein>
    <recommendedName>
        <fullName evidence="6">CDP-diacylglycerol--serine O-phosphatidyltransferase</fullName>
        <ecNumber evidence="5">2.7.8.8</ecNumber>
    </recommendedName>
    <alternativeName>
        <fullName evidence="16">Phosphatidylserine synthase</fullName>
    </alternativeName>
</protein>
<evidence type="ECO:0000256" key="9">
    <source>
        <dbReference type="ARBA" id="ARBA00022692"/>
    </source>
</evidence>
<evidence type="ECO:0000256" key="11">
    <source>
        <dbReference type="ARBA" id="ARBA00022989"/>
    </source>
</evidence>
<keyword evidence="12" id="KW-0443">Lipid metabolism</keyword>
<dbReference type="GO" id="GO:0006659">
    <property type="term" value="P:phosphatidylserine biosynthetic process"/>
    <property type="evidence" value="ECO:0007669"/>
    <property type="project" value="UniProtKB-ARBA"/>
</dbReference>
<keyword evidence="7" id="KW-0444">Lipid biosynthesis</keyword>
<evidence type="ECO:0000256" key="15">
    <source>
        <dbReference type="ARBA" id="ARBA00023264"/>
    </source>
</evidence>
<comment type="pathway">
    <text evidence="17">Phospholipid metabolism; phosphatidylethanolamine biosynthesis; phosphatidylethanolamine from CDP-diacylglycerol: step 1/2.</text>
</comment>
<evidence type="ECO:0000256" key="4">
    <source>
        <dbReference type="ARBA" id="ARBA00010441"/>
    </source>
</evidence>
<name>A0AAD4QQC7_9AGAM</name>
<dbReference type="GO" id="GO:0003882">
    <property type="term" value="F:CDP-diacylglycerol-serine O-phosphatidyltransferase activity"/>
    <property type="evidence" value="ECO:0007669"/>
    <property type="project" value="UniProtKB-EC"/>
</dbReference>
<keyword evidence="13" id="KW-0472">Membrane</keyword>
<organism evidence="20 21">
    <name type="scientific">Multifurca ochricompacta</name>
    <dbReference type="NCBI Taxonomy" id="376703"/>
    <lineage>
        <taxon>Eukaryota</taxon>
        <taxon>Fungi</taxon>
        <taxon>Dikarya</taxon>
        <taxon>Basidiomycota</taxon>
        <taxon>Agaricomycotina</taxon>
        <taxon>Agaricomycetes</taxon>
        <taxon>Russulales</taxon>
        <taxon>Russulaceae</taxon>
        <taxon>Multifurca</taxon>
    </lineage>
</organism>
<keyword evidence="21" id="KW-1185">Reference proteome</keyword>
<keyword evidence="8 18" id="KW-0808">Transferase</keyword>
<comment type="pathway">
    <text evidence="3">Lipid metabolism.</text>
</comment>
<dbReference type="InterPro" id="IPR004533">
    <property type="entry name" value="CDP-diaglyc--ser_O-PTrfase"/>
</dbReference>
<evidence type="ECO:0000256" key="8">
    <source>
        <dbReference type="ARBA" id="ARBA00022679"/>
    </source>
</evidence>
<evidence type="ECO:0000256" key="2">
    <source>
        <dbReference type="ARBA" id="ARBA00004477"/>
    </source>
</evidence>
<accession>A0AAD4QQC7</accession>
<evidence type="ECO:0000256" key="5">
    <source>
        <dbReference type="ARBA" id="ARBA00013174"/>
    </source>
</evidence>
<gene>
    <name evidence="20" type="ORF">B0F90DRAFT_1690465</name>
</gene>
<evidence type="ECO:0000256" key="1">
    <source>
        <dbReference type="ARBA" id="ARBA00000287"/>
    </source>
</evidence>
<dbReference type="AlphaFoldDB" id="A0AAD4QQC7"/>
<dbReference type="PROSITE" id="PS00379">
    <property type="entry name" value="CDP_ALCOHOL_P_TRANSF"/>
    <property type="match status" value="1"/>
</dbReference>
<dbReference type="Proteomes" id="UP001203297">
    <property type="component" value="Unassembled WGS sequence"/>
</dbReference>
<comment type="caution">
    <text evidence="20">The sequence shown here is derived from an EMBL/GenBank/DDBJ whole genome shotgun (WGS) entry which is preliminary data.</text>
</comment>
<evidence type="ECO:0000256" key="19">
    <source>
        <dbReference type="SAM" id="MobiDB-lite"/>
    </source>
</evidence>
<dbReference type="InterPro" id="IPR048254">
    <property type="entry name" value="CDP_ALCOHOL_P_TRANSF_CS"/>
</dbReference>
<dbReference type="Gene3D" id="1.20.120.1760">
    <property type="match status" value="1"/>
</dbReference>
<dbReference type="InterPro" id="IPR043130">
    <property type="entry name" value="CDP-OH_PTrfase_TM_dom"/>
</dbReference>
<dbReference type="EMBL" id="WTXG01000003">
    <property type="protein sequence ID" value="KAI0306507.1"/>
    <property type="molecule type" value="Genomic_DNA"/>
</dbReference>
<dbReference type="Pfam" id="PF01066">
    <property type="entry name" value="CDP-OH_P_transf"/>
    <property type="match status" value="1"/>
</dbReference>
<evidence type="ECO:0000256" key="17">
    <source>
        <dbReference type="ARBA" id="ARBA00060701"/>
    </source>
</evidence>
<dbReference type="PANTHER" id="PTHR14269">
    <property type="entry name" value="CDP-DIACYLGLYCEROL--GLYCEROL-3-PHOSPHATE 3-PHOSPHATIDYLTRANSFERASE-RELATED"/>
    <property type="match status" value="1"/>
</dbReference>
<proteinExistence type="inferred from homology"/>
<evidence type="ECO:0000313" key="21">
    <source>
        <dbReference type="Proteomes" id="UP001203297"/>
    </source>
</evidence>
<dbReference type="FunFam" id="1.20.120.1760:FF:000022">
    <property type="entry name" value="CDP-diacylglycerol--serine O-phosphatidyltransferase"/>
    <property type="match status" value="1"/>
</dbReference>
<evidence type="ECO:0000256" key="7">
    <source>
        <dbReference type="ARBA" id="ARBA00022516"/>
    </source>
</evidence>
<keyword evidence="15" id="KW-1208">Phospholipid metabolism</keyword>
<evidence type="ECO:0000256" key="14">
    <source>
        <dbReference type="ARBA" id="ARBA00023209"/>
    </source>
</evidence>